<name>A0A2K2CEX3_BRADI</name>
<dbReference type="RefSeq" id="XP_024311483.1">
    <property type="nucleotide sequence ID" value="XM_024455715.1"/>
</dbReference>
<evidence type="ECO:0000259" key="4">
    <source>
        <dbReference type="Pfam" id="PF02902"/>
    </source>
</evidence>
<dbReference type="EMBL" id="CM000884">
    <property type="protein sequence ID" value="PNT60579.1"/>
    <property type="molecule type" value="Genomic_DNA"/>
</dbReference>
<reference evidence="5" key="2">
    <citation type="submission" date="2017-06" db="EMBL/GenBank/DDBJ databases">
        <title>WGS assembly of Brachypodium distachyon.</title>
        <authorList>
            <consortium name="The International Brachypodium Initiative"/>
            <person name="Lucas S."/>
            <person name="Harmon-Smith M."/>
            <person name="Lail K."/>
            <person name="Tice H."/>
            <person name="Grimwood J."/>
            <person name="Bruce D."/>
            <person name="Barry K."/>
            <person name="Shu S."/>
            <person name="Lindquist E."/>
            <person name="Wang M."/>
            <person name="Pitluck S."/>
            <person name="Vogel J.P."/>
            <person name="Garvin D.F."/>
            <person name="Mockler T.C."/>
            <person name="Schmutz J."/>
            <person name="Rokhsar D."/>
            <person name="Bevan M.W."/>
        </authorList>
    </citation>
    <scope>NUCLEOTIDE SEQUENCE</scope>
    <source>
        <strain evidence="5">Bd21</strain>
    </source>
</reference>
<keyword evidence="2" id="KW-0645">Protease</keyword>
<evidence type="ECO:0000313" key="7">
    <source>
        <dbReference type="Proteomes" id="UP000008810"/>
    </source>
</evidence>
<evidence type="ECO:0000256" key="3">
    <source>
        <dbReference type="ARBA" id="ARBA00022801"/>
    </source>
</evidence>
<dbReference type="Proteomes" id="UP000008810">
    <property type="component" value="Chromosome 5"/>
</dbReference>
<evidence type="ECO:0000256" key="2">
    <source>
        <dbReference type="ARBA" id="ARBA00022670"/>
    </source>
</evidence>
<gene>
    <name evidence="6" type="primary">LOC112269283</name>
    <name evidence="5" type="ORF">BRADI_5g01811v3</name>
</gene>
<dbReference type="EnsemblPlants" id="PNT60579">
    <property type="protein sequence ID" value="PNT60579"/>
    <property type="gene ID" value="BRADI_5g01811v3"/>
</dbReference>
<dbReference type="SUPFAM" id="SSF54001">
    <property type="entry name" value="Cysteine proteinases"/>
    <property type="match status" value="1"/>
</dbReference>
<dbReference type="GO" id="GO:0008234">
    <property type="term" value="F:cysteine-type peptidase activity"/>
    <property type="evidence" value="ECO:0007669"/>
    <property type="project" value="InterPro"/>
</dbReference>
<dbReference type="AlphaFoldDB" id="A0A2K2CEX3"/>
<reference evidence="5 6" key="1">
    <citation type="journal article" date="2010" name="Nature">
        <title>Genome sequencing and analysis of the model grass Brachypodium distachyon.</title>
        <authorList>
            <consortium name="International Brachypodium Initiative"/>
        </authorList>
    </citation>
    <scope>NUCLEOTIDE SEQUENCE [LARGE SCALE GENOMIC DNA]</scope>
    <source>
        <strain evidence="5">Bd21</strain>
        <strain evidence="6">cv. Bd21</strain>
    </source>
</reference>
<evidence type="ECO:0000313" key="5">
    <source>
        <dbReference type="EMBL" id="PNT60579.1"/>
    </source>
</evidence>
<dbReference type="Pfam" id="PF02902">
    <property type="entry name" value="Peptidase_C48"/>
    <property type="match status" value="1"/>
</dbReference>
<feature type="domain" description="Ubiquitin-like protease family profile" evidence="4">
    <location>
        <begin position="7"/>
        <end position="111"/>
    </location>
</feature>
<proteinExistence type="inferred from homology"/>
<keyword evidence="7" id="KW-1185">Reference proteome</keyword>
<reference evidence="6" key="3">
    <citation type="submission" date="2018-08" db="UniProtKB">
        <authorList>
            <consortium name="EnsemblPlants"/>
        </authorList>
    </citation>
    <scope>IDENTIFICATION</scope>
    <source>
        <strain evidence="6">cv. Bd21</strain>
    </source>
</reference>
<dbReference type="OrthoDB" id="10650056at2759"/>
<dbReference type="Gramene" id="PNT60579">
    <property type="protein sequence ID" value="PNT60579"/>
    <property type="gene ID" value="BRADI_5g01811v3"/>
</dbReference>
<dbReference type="GeneID" id="112269283"/>
<sequence>MHKQRRYVLTLYHLDEHWVVVAFTFEEGSVTYLDPLRRKKGYEQRDFKAVKTLFEEAWKKAVTEYELPSYGGKKITHHRNFPCIQQPQGTIFCGYYCAYIIRNWITNFKPKTKMTYQQMVDYFKTESEYGHNPPVLVFDIQREIATILNKEVLKENSDFYEGEVVPMY</sequence>
<evidence type="ECO:0000256" key="1">
    <source>
        <dbReference type="ARBA" id="ARBA00005234"/>
    </source>
</evidence>
<dbReference type="Gene3D" id="3.40.395.10">
    <property type="entry name" value="Adenoviral Proteinase, Chain A"/>
    <property type="match status" value="1"/>
</dbReference>
<dbReference type="GO" id="GO:0006508">
    <property type="term" value="P:proteolysis"/>
    <property type="evidence" value="ECO:0007669"/>
    <property type="project" value="UniProtKB-KW"/>
</dbReference>
<organism evidence="5">
    <name type="scientific">Brachypodium distachyon</name>
    <name type="common">Purple false brome</name>
    <name type="synonym">Trachynia distachya</name>
    <dbReference type="NCBI Taxonomy" id="15368"/>
    <lineage>
        <taxon>Eukaryota</taxon>
        <taxon>Viridiplantae</taxon>
        <taxon>Streptophyta</taxon>
        <taxon>Embryophyta</taxon>
        <taxon>Tracheophyta</taxon>
        <taxon>Spermatophyta</taxon>
        <taxon>Magnoliopsida</taxon>
        <taxon>Liliopsida</taxon>
        <taxon>Poales</taxon>
        <taxon>Poaceae</taxon>
        <taxon>BOP clade</taxon>
        <taxon>Pooideae</taxon>
        <taxon>Stipodae</taxon>
        <taxon>Brachypodieae</taxon>
        <taxon>Brachypodium</taxon>
    </lineage>
</organism>
<comment type="similarity">
    <text evidence="1">Belongs to the peptidase C48 family.</text>
</comment>
<keyword evidence="3" id="KW-0378">Hydrolase</keyword>
<dbReference type="InterPro" id="IPR003653">
    <property type="entry name" value="Peptidase_C48_C"/>
</dbReference>
<accession>A0A2K2CEX3</accession>
<protein>
    <recommendedName>
        <fullName evidence="4">Ubiquitin-like protease family profile domain-containing protein</fullName>
    </recommendedName>
</protein>
<dbReference type="InterPro" id="IPR038765">
    <property type="entry name" value="Papain-like_cys_pep_sf"/>
</dbReference>
<evidence type="ECO:0000313" key="6">
    <source>
        <dbReference type="EnsemblPlants" id="PNT60579"/>
    </source>
</evidence>